<keyword evidence="1" id="KW-1133">Transmembrane helix</keyword>
<keyword evidence="1" id="KW-0472">Membrane</keyword>
<dbReference type="Proteomes" id="UP000240325">
    <property type="component" value="Segment"/>
</dbReference>
<reference evidence="2" key="1">
    <citation type="journal article" date="2017" name="Elife">
        <title>The kinetoplastid-infecting Bodo saltans virus (BsV), a window into the most abundant giant viruses in the sea.</title>
        <authorList>
            <person name="Deeg C.M."/>
            <person name="Chow C.-E.T."/>
            <person name="Suttle C.A."/>
        </authorList>
    </citation>
    <scope>NUCLEOTIDE SEQUENCE</scope>
    <source>
        <strain evidence="2">NG1</strain>
    </source>
</reference>
<proteinExistence type="predicted"/>
<feature type="transmembrane region" description="Helical" evidence="1">
    <location>
        <begin position="6"/>
        <end position="25"/>
    </location>
</feature>
<evidence type="ECO:0000313" key="2">
    <source>
        <dbReference type="EMBL" id="ATZ80978.1"/>
    </source>
</evidence>
<sequence length="230" mass="26484">MSDILNSVLIGILIGIILILVFNIFKNNNSNETMRETSTKPIVQPLRQCGFAQLLNTPPKYSDDQLNPDFENNKLQRDIVIGQFNQRPILESKFENADIQKYQDEFLSVEDKLNNSSRNFVSSVDKLNEYFVTDNNELGILKGETIADIYDNLQKKEVDKFKQCKNQNCVLPSDYDDILQRNIYKDNEKTTLTNYDVMYEFDDANVNNGGKFDGYVMGNDVNQTQTQALF</sequence>
<name>A0A2H4UVM5_9VIRU</name>
<evidence type="ECO:0000313" key="3">
    <source>
        <dbReference type="Proteomes" id="UP000240325"/>
    </source>
</evidence>
<evidence type="ECO:0000256" key="1">
    <source>
        <dbReference type="SAM" id="Phobius"/>
    </source>
</evidence>
<evidence type="ECO:0008006" key="4">
    <source>
        <dbReference type="Google" id="ProtNLM"/>
    </source>
</evidence>
<accession>A0A2H4UVM5</accession>
<gene>
    <name evidence="2" type="ORF">BMW23_0933</name>
</gene>
<protein>
    <recommendedName>
        <fullName evidence="4">Transmembrane protein</fullName>
    </recommendedName>
</protein>
<keyword evidence="3" id="KW-1185">Reference proteome</keyword>
<keyword evidence="1" id="KW-0812">Transmembrane</keyword>
<organism evidence="2">
    <name type="scientific">Bodo saltans virus</name>
    <dbReference type="NCBI Taxonomy" id="2024608"/>
    <lineage>
        <taxon>Viruses</taxon>
        <taxon>Varidnaviria</taxon>
        <taxon>Bamfordvirae</taxon>
        <taxon>Nucleocytoviricota</taxon>
        <taxon>Megaviricetes</taxon>
        <taxon>Imitervirales</taxon>
        <taxon>Mimiviridae</taxon>
        <taxon>Klosneuvirinae</taxon>
        <taxon>Theiavirus</taxon>
        <taxon>Theiavirus salishense</taxon>
    </lineage>
</organism>
<dbReference type="EMBL" id="MF782455">
    <property type="protein sequence ID" value="ATZ80978.1"/>
    <property type="molecule type" value="Genomic_DNA"/>
</dbReference>